<organism evidence="1 2">
    <name type="scientific">Enterobacter asburiae</name>
    <dbReference type="NCBI Taxonomy" id="61645"/>
    <lineage>
        <taxon>Bacteria</taxon>
        <taxon>Pseudomonadati</taxon>
        <taxon>Pseudomonadota</taxon>
        <taxon>Gammaproteobacteria</taxon>
        <taxon>Enterobacterales</taxon>
        <taxon>Enterobacteriaceae</taxon>
        <taxon>Enterobacter</taxon>
        <taxon>Enterobacter cloacae complex</taxon>
    </lineage>
</organism>
<dbReference type="AlphaFoldDB" id="A0AAW7ZQV3"/>
<protein>
    <submittedName>
        <fullName evidence="1">DUF4868 domain-containing protein</fullName>
    </submittedName>
</protein>
<evidence type="ECO:0000313" key="2">
    <source>
        <dbReference type="Proteomes" id="UP001176432"/>
    </source>
</evidence>
<dbReference type="Pfam" id="PF16162">
    <property type="entry name" value="KwaB"/>
    <property type="match status" value="1"/>
</dbReference>
<accession>A0AAW7ZQV3</accession>
<sequence>MKLKELQDFDIQSATLSVWVFRKQTVKSNSVYRGKWITVVPELKTELTEFICAERGKYTETIEYSLLAQNNEASLMLIGSGETSAVAITALSADQTQARKVKEIKELANCDFYSVKLVSGDTVLHCVKKTDPSWATKKQSGLRSVVFKNNKLKIDDTPRFNIAKDFDFYILGDNVFIKNKKTFESLLSYKKAHLTNFNDLVDEPEFSQLFTDAEPLKRYVGTNAMQLRRASAIKEKGFYKLPEFMASLREHASRFRLNLQFDEQGRIIASDACCADIFQALLDHRLQSHFAAHIYDVPNASPIQ</sequence>
<name>A0AAW7ZQV3_ENTAS</name>
<comment type="caution">
    <text evidence="1">The sequence shown here is derived from an EMBL/GenBank/DDBJ whole genome shotgun (WGS) entry which is preliminary data.</text>
</comment>
<dbReference type="RefSeq" id="WP_023336675.1">
    <property type="nucleotide sequence ID" value="NZ_CP034336.1"/>
</dbReference>
<dbReference type="Proteomes" id="UP001176432">
    <property type="component" value="Unassembled WGS sequence"/>
</dbReference>
<dbReference type="EMBL" id="JAUPXB010000001">
    <property type="protein sequence ID" value="MDO7922176.1"/>
    <property type="molecule type" value="Genomic_DNA"/>
</dbReference>
<evidence type="ECO:0000313" key="1">
    <source>
        <dbReference type="EMBL" id="MDO7922176.1"/>
    </source>
</evidence>
<gene>
    <name evidence="1" type="ORF">Q5934_11770</name>
</gene>
<proteinExistence type="predicted"/>
<reference evidence="1" key="1">
    <citation type="submission" date="2023-07" db="EMBL/GenBank/DDBJ databases">
        <title>Isolates cultured from stool samples of acute diarrhea patients.</title>
        <authorList>
            <person name="Jiang S."/>
        </authorList>
    </citation>
    <scope>NUCLEOTIDE SEQUENCE</scope>
    <source>
        <strain evidence="1">L4424</strain>
    </source>
</reference>
<dbReference type="InterPro" id="IPR032359">
    <property type="entry name" value="KwaB-like"/>
</dbReference>